<gene>
    <name evidence="2" type="ORF">PoB_001907600</name>
</gene>
<feature type="region of interest" description="Disordered" evidence="1">
    <location>
        <begin position="1"/>
        <end position="47"/>
    </location>
</feature>
<protein>
    <submittedName>
        <fullName evidence="2">Uncharacterized protein</fullName>
    </submittedName>
</protein>
<reference evidence="2 3" key="1">
    <citation type="journal article" date="2021" name="Elife">
        <title>Chloroplast acquisition without the gene transfer in kleptoplastic sea slugs, Plakobranchus ocellatus.</title>
        <authorList>
            <person name="Maeda T."/>
            <person name="Takahashi S."/>
            <person name="Yoshida T."/>
            <person name="Shimamura S."/>
            <person name="Takaki Y."/>
            <person name="Nagai Y."/>
            <person name="Toyoda A."/>
            <person name="Suzuki Y."/>
            <person name="Arimoto A."/>
            <person name="Ishii H."/>
            <person name="Satoh N."/>
            <person name="Nishiyama T."/>
            <person name="Hasebe M."/>
            <person name="Maruyama T."/>
            <person name="Minagawa J."/>
            <person name="Obokata J."/>
            <person name="Shigenobu S."/>
        </authorList>
    </citation>
    <scope>NUCLEOTIDE SEQUENCE [LARGE SCALE GENOMIC DNA]</scope>
</reference>
<feature type="compositionally biased region" description="Polar residues" evidence="1">
    <location>
        <begin position="143"/>
        <end position="155"/>
    </location>
</feature>
<dbReference type="EMBL" id="BLXT01002256">
    <property type="protein sequence ID" value="GFN92570.1"/>
    <property type="molecule type" value="Genomic_DNA"/>
</dbReference>
<evidence type="ECO:0000313" key="2">
    <source>
        <dbReference type="EMBL" id="GFN92570.1"/>
    </source>
</evidence>
<accession>A0AAV3YZR1</accession>
<feature type="compositionally biased region" description="Basic and acidic residues" evidence="1">
    <location>
        <begin position="13"/>
        <end position="25"/>
    </location>
</feature>
<name>A0AAV3YZR1_9GAST</name>
<keyword evidence="3" id="KW-1185">Reference proteome</keyword>
<organism evidence="2 3">
    <name type="scientific">Plakobranchus ocellatus</name>
    <dbReference type="NCBI Taxonomy" id="259542"/>
    <lineage>
        <taxon>Eukaryota</taxon>
        <taxon>Metazoa</taxon>
        <taxon>Spiralia</taxon>
        <taxon>Lophotrochozoa</taxon>
        <taxon>Mollusca</taxon>
        <taxon>Gastropoda</taxon>
        <taxon>Heterobranchia</taxon>
        <taxon>Euthyneura</taxon>
        <taxon>Panpulmonata</taxon>
        <taxon>Sacoglossa</taxon>
        <taxon>Placobranchoidea</taxon>
        <taxon>Plakobranchidae</taxon>
        <taxon>Plakobranchus</taxon>
    </lineage>
</organism>
<sequence>MDGQKVVPSGNRGQEEETAADRKQDGWMTSGKQQVQNGRGRHKIGENGRHLQRATSCSGWTKPPSNLKLISNQAFRQARALVTGLEPATEREFIIHYVTDATINNKTLKHSLLAEHQAVKQAPTGVEAAGLPRARAPVFKATNQRPGSEIRSVTAQPVARAADGSNCD</sequence>
<evidence type="ECO:0000313" key="3">
    <source>
        <dbReference type="Proteomes" id="UP000735302"/>
    </source>
</evidence>
<comment type="caution">
    <text evidence="2">The sequence shown here is derived from an EMBL/GenBank/DDBJ whole genome shotgun (WGS) entry which is preliminary data.</text>
</comment>
<dbReference type="Proteomes" id="UP000735302">
    <property type="component" value="Unassembled WGS sequence"/>
</dbReference>
<feature type="region of interest" description="Disordered" evidence="1">
    <location>
        <begin position="143"/>
        <end position="168"/>
    </location>
</feature>
<proteinExistence type="predicted"/>
<evidence type="ECO:0000256" key="1">
    <source>
        <dbReference type="SAM" id="MobiDB-lite"/>
    </source>
</evidence>
<dbReference type="AlphaFoldDB" id="A0AAV3YZR1"/>